<protein>
    <submittedName>
        <fullName evidence="7">Putative amino acid permease</fullName>
    </submittedName>
</protein>
<keyword evidence="3 6" id="KW-0812">Transmembrane</keyword>
<comment type="subcellular location">
    <subcellularLocation>
        <location evidence="1">Membrane</location>
        <topology evidence="1">Multi-pass membrane protein</topology>
    </subcellularLocation>
</comment>
<proteinExistence type="predicted"/>
<feature type="transmembrane region" description="Helical" evidence="6">
    <location>
        <begin position="457"/>
        <end position="474"/>
    </location>
</feature>
<accession>A0A5J4SLP1</accession>
<feature type="transmembrane region" description="Helical" evidence="6">
    <location>
        <begin position="378"/>
        <end position="396"/>
    </location>
</feature>
<evidence type="ECO:0000313" key="7">
    <source>
        <dbReference type="EMBL" id="KAA6346170.1"/>
    </source>
</evidence>
<dbReference type="PANTHER" id="PTHR43243">
    <property type="entry name" value="INNER MEMBRANE TRANSPORTER YGJI-RELATED"/>
    <property type="match status" value="1"/>
</dbReference>
<feature type="transmembrane region" description="Helical" evidence="6">
    <location>
        <begin position="431"/>
        <end position="451"/>
    </location>
</feature>
<feature type="transmembrane region" description="Helical" evidence="6">
    <location>
        <begin position="61"/>
        <end position="83"/>
    </location>
</feature>
<evidence type="ECO:0000256" key="6">
    <source>
        <dbReference type="SAM" id="Phobius"/>
    </source>
</evidence>
<sequence>MSIFQRKSIDSLLAESRDEGVHSLRKTLGPYKLIALGLGAIIGAGLFSITGNAAADYAGPAITISFAVAAMGCCFAGLCYAEFASMLPVAGSAYTYSYATLGEFIAWVIGWDLVLEYAVASATVSISWSRYVVKLLESFQIHLPDALTACPWDGGIVNLPAALIIILMSLLLIKGTESSSLFTSIIVFLKVAVVLTFIILGWGFINSDNYIPYIPENTGTWGEYGFSGIIRAAAIVFFAFIGFDAVSTAAQETKNPQRNMPIGILGSLMACVVLYILFSYVLTGVTHYTAFKGHDGIAPVAIAIDHMGTSMADGSIQPAYPWLNKAIILAILAGYSSVILVMLLGQSRVFYSMSKDGLLPKAFSQIHSKTGTPYKSNLLFLFLVSAFALFVPVRVAGELTSIGTLFAFIIVCASILVMRKKMPDAPRVFKTPLVPLVPLLGIAICLFMMAYLPFDTWVRLILWMLVGHDIYVYYGSKHSNLYNKDLRAKGNNLLSYIGLGIAVVLSTFIIIQQTLGGWQEGIGIAVVLLFFAGGHVLLYGVRVVRR</sequence>
<evidence type="ECO:0000256" key="5">
    <source>
        <dbReference type="ARBA" id="ARBA00023136"/>
    </source>
</evidence>
<evidence type="ECO:0000256" key="4">
    <source>
        <dbReference type="ARBA" id="ARBA00022989"/>
    </source>
</evidence>
<dbReference type="PANTHER" id="PTHR43243:SF4">
    <property type="entry name" value="CATIONIC AMINO ACID TRANSPORTER 4"/>
    <property type="match status" value="1"/>
</dbReference>
<dbReference type="InterPro" id="IPR002293">
    <property type="entry name" value="AA/rel_permease1"/>
</dbReference>
<dbReference type="GO" id="GO:0016020">
    <property type="term" value="C:membrane"/>
    <property type="evidence" value="ECO:0007669"/>
    <property type="project" value="UniProtKB-SubCell"/>
</dbReference>
<feature type="transmembrane region" description="Helical" evidence="6">
    <location>
        <begin position="225"/>
        <end position="250"/>
    </location>
</feature>
<keyword evidence="5 6" id="KW-0472">Membrane</keyword>
<feature type="transmembrane region" description="Helical" evidence="6">
    <location>
        <begin position="262"/>
        <end position="282"/>
    </location>
</feature>
<reference evidence="7" key="1">
    <citation type="submission" date="2019-03" db="EMBL/GenBank/DDBJ databases">
        <title>Single cell metagenomics reveals metabolic interactions within the superorganism composed of flagellate Streblomastix strix and complex community of Bacteroidetes bacteria on its surface.</title>
        <authorList>
            <person name="Treitli S.C."/>
            <person name="Kolisko M."/>
            <person name="Husnik F."/>
            <person name="Keeling P."/>
            <person name="Hampl V."/>
        </authorList>
    </citation>
    <scope>NUCLEOTIDE SEQUENCE</scope>
    <source>
        <strain evidence="7">STM</strain>
    </source>
</reference>
<evidence type="ECO:0000256" key="3">
    <source>
        <dbReference type="ARBA" id="ARBA00022692"/>
    </source>
</evidence>
<feature type="transmembrane region" description="Helical" evidence="6">
    <location>
        <begin position="326"/>
        <end position="345"/>
    </location>
</feature>
<comment type="caution">
    <text evidence="7">The sequence shown here is derived from an EMBL/GenBank/DDBJ whole genome shotgun (WGS) entry which is preliminary data.</text>
</comment>
<feature type="transmembrane region" description="Helical" evidence="6">
    <location>
        <begin position="494"/>
        <end position="515"/>
    </location>
</feature>
<dbReference type="GO" id="GO:0015171">
    <property type="term" value="F:amino acid transmembrane transporter activity"/>
    <property type="evidence" value="ECO:0007669"/>
    <property type="project" value="TreeGrafter"/>
</dbReference>
<evidence type="ECO:0000256" key="2">
    <source>
        <dbReference type="ARBA" id="ARBA00022448"/>
    </source>
</evidence>
<organism evidence="7">
    <name type="scientific">termite gut metagenome</name>
    <dbReference type="NCBI Taxonomy" id="433724"/>
    <lineage>
        <taxon>unclassified sequences</taxon>
        <taxon>metagenomes</taxon>
        <taxon>organismal metagenomes</taxon>
    </lineage>
</organism>
<feature type="transmembrane region" description="Helical" evidence="6">
    <location>
        <begin position="155"/>
        <end position="173"/>
    </location>
</feature>
<feature type="transmembrane region" description="Helical" evidence="6">
    <location>
        <begin position="104"/>
        <end position="128"/>
    </location>
</feature>
<dbReference type="Gene3D" id="1.20.1740.10">
    <property type="entry name" value="Amino acid/polyamine transporter I"/>
    <property type="match status" value="1"/>
</dbReference>
<dbReference type="PIRSF" id="PIRSF006060">
    <property type="entry name" value="AA_transporter"/>
    <property type="match status" value="1"/>
</dbReference>
<feature type="transmembrane region" description="Helical" evidence="6">
    <location>
        <begin position="33"/>
        <end position="55"/>
    </location>
</feature>
<feature type="transmembrane region" description="Helical" evidence="6">
    <location>
        <begin position="185"/>
        <end position="205"/>
    </location>
</feature>
<feature type="transmembrane region" description="Helical" evidence="6">
    <location>
        <begin position="402"/>
        <end position="419"/>
    </location>
</feature>
<gene>
    <name evidence="7" type="ORF">EZS27_006293</name>
</gene>
<dbReference type="Pfam" id="PF13520">
    <property type="entry name" value="AA_permease_2"/>
    <property type="match status" value="1"/>
</dbReference>
<evidence type="ECO:0000256" key="1">
    <source>
        <dbReference type="ARBA" id="ARBA00004141"/>
    </source>
</evidence>
<keyword evidence="4 6" id="KW-1133">Transmembrane helix</keyword>
<keyword evidence="2" id="KW-0813">Transport</keyword>
<dbReference type="EMBL" id="SNRY01000140">
    <property type="protein sequence ID" value="KAA6346170.1"/>
    <property type="molecule type" value="Genomic_DNA"/>
</dbReference>
<feature type="transmembrane region" description="Helical" evidence="6">
    <location>
        <begin position="521"/>
        <end position="541"/>
    </location>
</feature>
<name>A0A5J4SLP1_9ZZZZ</name>
<dbReference type="AlphaFoldDB" id="A0A5J4SLP1"/>